<name>A0ACC3BE75_9EURO</name>
<proteinExistence type="predicted"/>
<dbReference type="EMBL" id="JAOPJF010000006">
    <property type="protein sequence ID" value="KAK1148708.1"/>
    <property type="molecule type" value="Genomic_DNA"/>
</dbReference>
<sequence length="142" mass="14747">MSSNANILLETATKLITSVPQSDTHSVASAAMDSSGRIHTGLNVYHFTGGPCAELVVLGAAAAAGVGIGLSAETMLTTIVTVDNSGKVLSPCGRCRQVLADLWPGIGVVVDQADAEEGGEKALKVMSIAELLPWEYVWTYQT</sequence>
<accession>A0ACC3BE75</accession>
<evidence type="ECO:0000313" key="1">
    <source>
        <dbReference type="EMBL" id="KAK1148708.1"/>
    </source>
</evidence>
<evidence type="ECO:0000313" key="2">
    <source>
        <dbReference type="Proteomes" id="UP001177260"/>
    </source>
</evidence>
<organism evidence="1 2">
    <name type="scientific">Aspergillus melleus</name>
    <dbReference type="NCBI Taxonomy" id="138277"/>
    <lineage>
        <taxon>Eukaryota</taxon>
        <taxon>Fungi</taxon>
        <taxon>Dikarya</taxon>
        <taxon>Ascomycota</taxon>
        <taxon>Pezizomycotina</taxon>
        <taxon>Eurotiomycetes</taxon>
        <taxon>Eurotiomycetidae</taxon>
        <taxon>Eurotiales</taxon>
        <taxon>Aspergillaceae</taxon>
        <taxon>Aspergillus</taxon>
        <taxon>Aspergillus subgen. Circumdati</taxon>
    </lineage>
</organism>
<dbReference type="Proteomes" id="UP001177260">
    <property type="component" value="Unassembled WGS sequence"/>
</dbReference>
<reference evidence="1 2" key="1">
    <citation type="journal article" date="2023" name="ACS Omega">
        <title>Identification of the Neoaspergillic Acid Biosynthesis Gene Cluster by Establishing an In Vitro CRISPR-Ribonucleoprotein Genetic System in Aspergillus melleus.</title>
        <authorList>
            <person name="Yuan B."/>
            <person name="Grau M.F."/>
            <person name="Murata R.M."/>
            <person name="Torok T."/>
            <person name="Venkateswaran K."/>
            <person name="Stajich J.E."/>
            <person name="Wang C.C.C."/>
        </authorList>
    </citation>
    <scope>NUCLEOTIDE SEQUENCE [LARGE SCALE GENOMIC DNA]</scope>
    <source>
        <strain evidence="1 2">IMV 1140</strain>
    </source>
</reference>
<keyword evidence="2" id="KW-1185">Reference proteome</keyword>
<comment type="caution">
    <text evidence="1">The sequence shown here is derived from an EMBL/GenBank/DDBJ whole genome shotgun (WGS) entry which is preliminary data.</text>
</comment>
<protein>
    <submittedName>
        <fullName evidence="1">Uncharacterized protein</fullName>
    </submittedName>
</protein>
<gene>
    <name evidence="1" type="ORF">N8T08_008593</name>
</gene>